<evidence type="ECO:0000259" key="12">
    <source>
        <dbReference type="PROSITE" id="PS50262"/>
    </source>
</evidence>
<evidence type="ECO:0000313" key="14">
    <source>
        <dbReference type="Proteomes" id="UP000314294"/>
    </source>
</evidence>
<dbReference type="Pfam" id="PF00001">
    <property type="entry name" value="7tm_1"/>
    <property type="match status" value="1"/>
</dbReference>
<keyword evidence="2 9" id="KW-0812">Transmembrane</keyword>
<feature type="domain" description="G-protein coupled receptors family 1 profile" evidence="12">
    <location>
        <begin position="48"/>
        <end position="292"/>
    </location>
</feature>
<evidence type="ECO:0000256" key="11">
    <source>
        <dbReference type="SAM" id="Phobius"/>
    </source>
</evidence>
<feature type="transmembrane region" description="Helical" evidence="11">
    <location>
        <begin position="238"/>
        <end position="259"/>
    </location>
</feature>
<feature type="compositionally biased region" description="Polar residues" evidence="10">
    <location>
        <begin position="480"/>
        <end position="493"/>
    </location>
</feature>
<dbReference type="GO" id="GO:0005886">
    <property type="term" value="C:plasma membrane"/>
    <property type="evidence" value="ECO:0007669"/>
    <property type="project" value="TreeGrafter"/>
</dbReference>
<evidence type="ECO:0000256" key="1">
    <source>
        <dbReference type="ARBA" id="ARBA00004141"/>
    </source>
</evidence>
<feature type="transmembrane region" description="Helical" evidence="11">
    <location>
        <begin position="69"/>
        <end position="96"/>
    </location>
</feature>
<comment type="caution">
    <text evidence="13">The sequence shown here is derived from an EMBL/GenBank/DDBJ whole genome shotgun (WGS) entry which is preliminary data.</text>
</comment>
<dbReference type="CDD" id="cd15098">
    <property type="entry name" value="7tmA_Gal1_R"/>
    <property type="match status" value="1"/>
</dbReference>
<organism evidence="13 14">
    <name type="scientific">Liparis tanakae</name>
    <name type="common">Tanaka's snailfish</name>
    <dbReference type="NCBI Taxonomy" id="230148"/>
    <lineage>
        <taxon>Eukaryota</taxon>
        <taxon>Metazoa</taxon>
        <taxon>Chordata</taxon>
        <taxon>Craniata</taxon>
        <taxon>Vertebrata</taxon>
        <taxon>Euteleostomi</taxon>
        <taxon>Actinopterygii</taxon>
        <taxon>Neopterygii</taxon>
        <taxon>Teleostei</taxon>
        <taxon>Neoteleostei</taxon>
        <taxon>Acanthomorphata</taxon>
        <taxon>Eupercaria</taxon>
        <taxon>Perciformes</taxon>
        <taxon>Cottioidei</taxon>
        <taxon>Cottales</taxon>
        <taxon>Liparidae</taxon>
        <taxon>Liparis</taxon>
    </lineage>
</organism>
<reference evidence="13 14" key="1">
    <citation type="submission" date="2019-03" db="EMBL/GenBank/DDBJ databases">
        <title>First draft genome of Liparis tanakae, snailfish: a comprehensive survey of snailfish specific genes.</title>
        <authorList>
            <person name="Kim W."/>
            <person name="Song I."/>
            <person name="Jeong J.-H."/>
            <person name="Kim D."/>
            <person name="Kim S."/>
            <person name="Ryu S."/>
            <person name="Song J.Y."/>
            <person name="Lee S.K."/>
        </authorList>
    </citation>
    <scope>NUCLEOTIDE SEQUENCE [LARGE SCALE GENOMIC DNA]</scope>
    <source>
        <tissue evidence="13">Muscle</tissue>
    </source>
</reference>
<evidence type="ECO:0000256" key="8">
    <source>
        <dbReference type="ARBA" id="ARBA00023224"/>
    </source>
</evidence>
<feature type="compositionally biased region" description="Polar residues" evidence="10">
    <location>
        <begin position="397"/>
        <end position="407"/>
    </location>
</feature>
<dbReference type="PROSITE" id="PS00237">
    <property type="entry name" value="G_PROTEIN_RECEP_F1_1"/>
    <property type="match status" value="1"/>
</dbReference>
<dbReference type="AlphaFoldDB" id="A0A4Z2GIN7"/>
<feature type="region of interest" description="Disordered" evidence="10">
    <location>
        <begin position="395"/>
        <end position="417"/>
    </location>
</feature>
<evidence type="ECO:0000256" key="10">
    <source>
        <dbReference type="SAM" id="MobiDB-lite"/>
    </source>
</evidence>
<proteinExistence type="inferred from homology"/>
<dbReference type="InterPro" id="IPR017452">
    <property type="entry name" value="GPCR_Rhodpsn_7TM"/>
</dbReference>
<evidence type="ECO:0000256" key="9">
    <source>
        <dbReference type="RuleBase" id="RU000688"/>
    </source>
</evidence>
<protein>
    <submittedName>
        <fullName evidence="13">Galanin receptor type 1</fullName>
    </submittedName>
</protein>
<keyword evidence="4 9" id="KW-0297">G-protein coupled receptor</keyword>
<feature type="transmembrane region" description="Helical" evidence="11">
    <location>
        <begin position="271"/>
        <end position="295"/>
    </location>
</feature>
<feature type="transmembrane region" description="Helical" evidence="11">
    <location>
        <begin position="108"/>
        <end position="129"/>
    </location>
</feature>
<feature type="compositionally biased region" description="Basic residues" evidence="10">
    <location>
        <begin position="502"/>
        <end position="512"/>
    </location>
</feature>
<evidence type="ECO:0000256" key="4">
    <source>
        <dbReference type="ARBA" id="ARBA00023040"/>
    </source>
</evidence>
<dbReference type="PRINTS" id="PR01418">
    <property type="entry name" value="GALANIN1R"/>
</dbReference>
<accession>A0A4Z2GIN7</accession>
<dbReference type="PRINTS" id="PR00237">
    <property type="entry name" value="GPCRRHODOPSN"/>
</dbReference>
<dbReference type="PROSITE" id="PS50262">
    <property type="entry name" value="G_PROTEIN_RECEP_F1_2"/>
    <property type="match status" value="1"/>
</dbReference>
<dbReference type="Gene3D" id="1.20.1070.10">
    <property type="entry name" value="Rhodopsin 7-helix transmembrane proteins"/>
    <property type="match status" value="1"/>
</dbReference>
<evidence type="ECO:0000256" key="6">
    <source>
        <dbReference type="ARBA" id="ARBA00023157"/>
    </source>
</evidence>
<keyword evidence="7 9" id="KW-0675">Receptor</keyword>
<feature type="transmembrane region" description="Helical" evidence="11">
    <location>
        <begin position="195"/>
        <end position="217"/>
    </location>
</feature>
<dbReference type="GO" id="GO:0004966">
    <property type="term" value="F:galanin receptor activity"/>
    <property type="evidence" value="ECO:0007669"/>
    <property type="project" value="InterPro"/>
</dbReference>
<evidence type="ECO:0000256" key="2">
    <source>
        <dbReference type="ARBA" id="ARBA00022692"/>
    </source>
</evidence>
<comment type="similarity">
    <text evidence="9">Belongs to the G-protein coupled receptor 1 family.</text>
</comment>
<name>A0A4Z2GIN7_9TELE</name>
<dbReference type="EMBL" id="SRLO01000522">
    <property type="protein sequence ID" value="TNN53219.1"/>
    <property type="molecule type" value="Genomic_DNA"/>
</dbReference>
<dbReference type="InterPro" id="IPR000276">
    <property type="entry name" value="GPCR_Rhodpsn"/>
</dbReference>
<gene>
    <name evidence="13" type="primary">Galr1_0</name>
    <name evidence="13" type="ORF">EYF80_036580</name>
</gene>
<feature type="region of interest" description="Disordered" evidence="10">
    <location>
        <begin position="471"/>
        <end position="526"/>
    </location>
</feature>
<keyword evidence="14" id="KW-1185">Reference proteome</keyword>
<keyword evidence="3 11" id="KW-1133">Transmembrane helix</keyword>
<feature type="transmembrane region" description="Helical" evidence="11">
    <location>
        <begin position="150"/>
        <end position="171"/>
    </location>
</feature>
<keyword evidence="6" id="KW-1015">Disulfide bond</keyword>
<dbReference type="SUPFAM" id="SSF81321">
    <property type="entry name" value="Family A G protein-coupled receptor-like"/>
    <property type="match status" value="1"/>
</dbReference>
<dbReference type="GO" id="GO:0007204">
    <property type="term" value="P:positive regulation of cytosolic calcium ion concentration"/>
    <property type="evidence" value="ECO:0007669"/>
    <property type="project" value="InterPro"/>
</dbReference>
<evidence type="ECO:0000313" key="13">
    <source>
        <dbReference type="EMBL" id="TNN53219.1"/>
    </source>
</evidence>
<sequence>MDLQVENQSQPLNADAVRLPAEAVLGMEVDNFISLLIFGLIFILGVLGNSTVIAVLARGKPGQPRSTTTIFILNLSVADLSYLLFCVPFQSTIYMLPTWVLGAFICKFIHYFFTVSMLVSIFTLSAMSVDRYVAIVHSRKSASIRVGRHALLGVVLIWTLSLIMAAPVAHYQNIVEREDNNTFCWEVWPDHQREVYVMCTFVFGYVLPLTLISVCYAKVVTVDDDNGRSFPPQTAQTVLVVVVVFCLSWLPHHIVHLWVEFGSFPLNQASFVFRMVAHCLAYSNSSVNPVIYAFLSENFRKTYKQVFWCRVPGPCPVKEGRELRGRMERPVSTNISVTCKDLNERLKTVSLTAVFSAVLPERGERIVQLLVPFLADVRKAYITTAVYLQKKLPLASPTDSPVCSGPSSERPLTGNHPVEETVKYTLQSRGKTTMQLFRRDDVKFGEVDRTLCNNINSAAATYKRQQKIKRKEKQQQQSKYGSQASGSAQQTKKQNAEDEKRARLRHVAKQRKRAMETLVVQTKKRK</sequence>
<dbReference type="Proteomes" id="UP000314294">
    <property type="component" value="Unassembled WGS sequence"/>
</dbReference>
<comment type="subcellular location">
    <subcellularLocation>
        <location evidence="1">Membrane</location>
        <topology evidence="1">Multi-pass membrane protein</topology>
    </subcellularLocation>
</comment>
<evidence type="ECO:0000256" key="5">
    <source>
        <dbReference type="ARBA" id="ARBA00023136"/>
    </source>
</evidence>
<dbReference type="InterPro" id="IPR000405">
    <property type="entry name" value="Galanin_rcpt"/>
</dbReference>
<dbReference type="PANTHER" id="PTHR45695">
    <property type="entry name" value="LEUCOKININ RECEPTOR-RELATED"/>
    <property type="match status" value="1"/>
</dbReference>
<feature type="transmembrane region" description="Helical" evidence="11">
    <location>
        <begin position="32"/>
        <end position="57"/>
    </location>
</feature>
<evidence type="ECO:0000256" key="7">
    <source>
        <dbReference type="ARBA" id="ARBA00023170"/>
    </source>
</evidence>
<dbReference type="PRINTS" id="PR00663">
    <property type="entry name" value="GALANINR"/>
</dbReference>
<dbReference type="OrthoDB" id="2132067at2759"/>
<keyword evidence="5 11" id="KW-0472">Membrane</keyword>
<evidence type="ECO:0000256" key="3">
    <source>
        <dbReference type="ARBA" id="ARBA00022989"/>
    </source>
</evidence>
<dbReference type="InterPro" id="IPR003906">
    <property type="entry name" value="GAL1_rcpt"/>
</dbReference>
<dbReference type="PANTHER" id="PTHR45695:SF25">
    <property type="entry name" value="GALANIN RECEPTOR 1"/>
    <property type="match status" value="1"/>
</dbReference>
<dbReference type="SMART" id="SM01381">
    <property type="entry name" value="7TM_GPCR_Srsx"/>
    <property type="match status" value="1"/>
</dbReference>
<keyword evidence="8 9" id="KW-0807">Transducer</keyword>